<feature type="coiled-coil region" evidence="1">
    <location>
        <begin position="291"/>
        <end position="346"/>
    </location>
</feature>
<comment type="caution">
    <text evidence="3">The sequence shown here is derived from an EMBL/GenBank/DDBJ whole genome shotgun (WGS) entry which is preliminary data.</text>
</comment>
<reference evidence="3 4" key="1">
    <citation type="submission" date="2019-07" db="EMBL/GenBank/DDBJ databases">
        <title>Annotation for the trematode Paragonimus westermani.</title>
        <authorList>
            <person name="Choi Y.-J."/>
        </authorList>
    </citation>
    <scope>NUCLEOTIDE SEQUENCE [LARGE SCALE GENOMIC DNA]</scope>
    <source>
        <strain evidence="3">180907_Pwestermani</strain>
    </source>
</reference>
<evidence type="ECO:0000256" key="1">
    <source>
        <dbReference type="SAM" id="Coils"/>
    </source>
</evidence>
<sequence>MQVATQKLDCIQRWIEVIIRKRPAFEDNQDTTLLELIDLTKEGQLLASTAPADLYRVALDILSDFYAVDVAEILLPTKIDSTNYSVYGKCCLLLLVLAMGLRLKCKLFMSAAFKLPAALHYTVVEMTQPLIDDSPISLTSFSSLTVDSENRPSTPVGRSNPIRTFPVTCPVGGRMPFSVRVEKSDVTVLAINDERQTPQTRCRSPSTEHYLSPVSATSPNRLFGTKKSGLRLRNPALRSVFDNEFEQVDSPLYSLKTILDSPNLIPKSHYLTKLEELREVSAQLAEVRHLYEETSMEVQRLNSCNEDLELQCKELQVKLKRRELELIELQDELVCAQESRHNYEDAAQHSDR</sequence>
<accession>A0A8T0D374</accession>
<dbReference type="EMBL" id="JTDF01021080">
    <property type="protein sequence ID" value="KAF8562319.1"/>
    <property type="molecule type" value="Genomic_DNA"/>
</dbReference>
<organism evidence="3 4">
    <name type="scientific">Paragonimus westermani</name>
    <dbReference type="NCBI Taxonomy" id="34504"/>
    <lineage>
        <taxon>Eukaryota</taxon>
        <taxon>Metazoa</taxon>
        <taxon>Spiralia</taxon>
        <taxon>Lophotrochozoa</taxon>
        <taxon>Platyhelminthes</taxon>
        <taxon>Trematoda</taxon>
        <taxon>Digenea</taxon>
        <taxon>Plagiorchiida</taxon>
        <taxon>Troglotremata</taxon>
        <taxon>Troglotrematidae</taxon>
        <taxon>Paragonimus</taxon>
    </lineage>
</organism>
<evidence type="ECO:0000313" key="3">
    <source>
        <dbReference type="EMBL" id="KAF8562319.1"/>
    </source>
</evidence>
<keyword evidence="4" id="KW-1185">Reference proteome</keyword>
<dbReference type="Proteomes" id="UP000699462">
    <property type="component" value="Unassembled WGS sequence"/>
</dbReference>
<name>A0A8T0D374_9TREM</name>
<evidence type="ECO:0000256" key="2">
    <source>
        <dbReference type="SAM" id="MobiDB-lite"/>
    </source>
</evidence>
<gene>
    <name evidence="3" type="ORF">P879_11633</name>
</gene>
<feature type="region of interest" description="Disordered" evidence="2">
    <location>
        <begin position="197"/>
        <end position="217"/>
    </location>
</feature>
<protein>
    <submittedName>
        <fullName evidence="3">Uncharacterized protein</fullName>
    </submittedName>
</protein>
<proteinExistence type="predicted"/>
<keyword evidence="1" id="KW-0175">Coiled coil</keyword>
<dbReference type="AlphaFoldDB" id="A0A8T0D374"/>
<dbReference type="OrthoDB" id="6243281at2759"/>
<evidence type="ECO:0000313" key="4">
    <source>
        <dbReference type="Proteomes" id="UP000699462"/>
    </source>
</evidence>